<organism evidence="2 3">
    <name type="scientific">Rhodopirellula bahusiensis</name>
    <dbReference type="NCBI Taxonomy" id="2014065"/>
    <lineage>
        <taxon>Bacteria</taxon>
        <taxon>Pseudomonadati</taxon>
        <taxon>Planctomycetota</taxon>
        <taxon>Planctomycetia</taxon>
        <taxon>Pirellulales</taxon>
        <taxon>Pirellulaceae</taxon>
        <taxon>Rhodopirellula</taxon>
    </lineage>
</organism>
<dbReference type="AlphaFoldDB" id="A0A2G1W7N0"/>
<reference evidence="2 3" key="1">
    <citation type="submission" date="2017-06" db="EMBL/GenBank/DDBJ databases">
        <title>Description of Rhodopirellula bahusiensis sp. nov.</title>
        <authorList>
            <person name="Kizina J."/>
            <person name="Harder J."/>
        </authorList>
    </citation>
    <scope>NUCLEOTIDE SEQUENCE [LARGE SCALE GENOMIC DNA]</scope>
    <source>
        <strain evidence="2 3">SWK21</strain>
    </source>
</reference>
<dbReference type="PROSITE" id="PS50914">
    <property type="entry name" value="BON"/>
    <property type="match status" value="1"/>
</dbReference>
<comment type="caution">
    <text evidence="2">The sequence shown here is derived from an EMBL/GenBank/DDBJ whole genome shotgun (WGS) entry which is preliminary data.</text>
</comment>
<evidence type="ECO:0000259" key="1">
    <source>
        <dbReference type="PROSITE" id="PS50914"/>
    </source>
</evidence>
<evidence type="ECO:0000313" key="2">
    <source>
        <dbReference type="EMBL" id="PHQ35045.1"/>
    </source>
</evidence>
<accession>A0A2G1W7N0</accession>
<evidence type="ECO:0000313" key="3">
    <source>
        <dbReference type="Proteomes" id="UP000225740"/>
    </source>
</evidence>
<proteinExistence type="predicted"/>
<feature type="domain" description="BON" evidence="1">
    <location>
        <begin position="1"/>
        <end position="55"/>
    </location>
</feature>
<dbReference type="Proteomes" id="UP000225740">
    <property type="component" value="Unassembled WGS sequence"/>
</dbReference>
<protein>
    <submittedName>
        <fullName evidence="2">Transport-associated domain protein</fullName>
    </submittedName>
</protein>
<dbReference type="EMBL" id="NIZW01000008">
    <property type="protein sequence ID" value="PHQ35045.1"/>
    <property type="molecule type" value="Genomic_DNA"/>
</dbReference>
<gene>
    <name evidence="2" type="ORF">CEE69_11490</name>
</gene>
<keyword evidence="3" id="KW-1185">Reference proteome</keyword>
<dbReference type="InterPro" id="IPR007055">
    <property type="entry name" value="BON_dom"/>
</dbReference>
<name>A0A2G1W7N0_9BACT</name>
<sequence length="69" mass="7349">MVKFGFSEVKASCDCTGDVEITGTVANPNDRALACAVVRTTPGVRTFSAKITVSESEFVRAKEGNHRVS</sequence>